<dbReference type="EMBL" id="BKAG01000081">
    <property type="protein sequence ID" value="GEP46270.1"/>
    <property type="molecule type" value="Genomic_DNA"/>
</dbReference>
<dbReference type="RefSeq" id="WP_146855982.1">
    <property type="nucleotide sequence ID" value="NZ_BKAG01000081.1"/>
</dbReference>
<dbReference type="Proteomes" id="UP000321577">
    <property type="component" value="Unassembled WGS sequence"/>
</dbReference>
<accession>A0A512MHR2</accession>
<sequence length="231" mass="25355">MGLLDSFFGKKNTESATTALPYSMRDTLFGDMLVDHFQANGQTAEAPPWSIFMEARQRLSAHDKAGAITCWQSIVNDPAQEPRCHLQAWHYLRQHGVQPAPEQAKQLLGVVLEVSMPGGLDLLAAYADHAARYYNFSGGAIIWEHPDTSLDAHIDQLFEASRQVVERIGPWDKPRPGPPGKEEVRLNFLTPSGLHFGQGPMDVLSNDAMGGPIIHIGAALMSAMIEKASKK</sequence>
<name>A0A512MHR2_9BACT</name>
<evidence type="ECO:0000313" key="2">
    <source>
        <dbReference type="Proteomes" id="UP000321577"/>
    </source>
</evidence>
<organism evidence="1 2">
    <name type="scientific">Brevifollis gellanilyticus</name>
    <dbReference type="NCBI Taxonomy" id="748831"/>
    <lineage>
        <taxon>Bacteria</taxon>
        <taxon>Pseudomonadati</taxon>
        <taxon>Verrucomicrobiota</taxon>
        <taxon>Verrucomicrobiia</taxon>
        <taxon>Verrucomicrobiales</taxon>
        <taxon>Verrucomicrobiaceae</taxon>
    </lineage>
</organism>
<dbReference type="OrthoDB" id="7059742at2"/>
<reference evidence="1 2" key="1">
    <citation type="submission" date="2019-07" db="EMBL/GenBank/DDBJ databases">
        <title>Whole genome shotgun sequence of Brevifollis gellanilyticus NBRC 108608.</title>
        <authorList>
            <person name="Hosoyama A."/>
            <person name="Uohara A."/>
            <person name="Ohji S."/>
            <person name="Ichikawa N."/>
        </authorList>
    </citation>
    <scope>NUCLEOTIDE SEQUENCE [LARGE SCALE GENOMIC DNA]</scope>
    <source>
        <strain evidence="1 2">NBRC 108608</strain>
    </source>
</reference>
<dbReference type="AlphaFoldDB" id="A0A512MHR2"/>
<keyword evidence="2" id="KW-1185">Reference proteome</keyword>
<gene>
    <name evidence="1" type="ORF">BGE01nite_55610</name>
</gene>
<protein>
    <submittedName>
        <fullName evidence="1">Uncharacterized protein</fullName>
    </submittedName>
</protein>
<proteinExistence type="predicted"/>
<evidence type="ECO:0000313" key="1">
    <source>
        <dbReference type="EMBL" id="GEP46270.1"/>
    </source>
</evidence>
<comment type="caution">
    <text evidence="1">The sequence shown here is derived from an EMBL/GenBank/DDBJ whole genome shotgun (WGS) entry which is preliminary data.</text>
</comment>